<keyword evidence="3" id="KW-1185">Reference proteome</keyword>
<dbReference type="GeneID" id="9524531"/>
<comment type="caution">
    <text evidence="2">The sequence shown here is derived from an EMBL/GenBank/DDBJ whole genome shotgun (WGS) entry which is preliminary data.</text>
</comment>
<protein>
    <submittedName>
        <fullName evidence="2">Uncharacterized protein</fullName>
    </submittedName>
</protein>
<organism evidence="2 3">
    <name type="scientific">Arthroderma benhamiae (strain ATCC MYA-4681 / CBS 112371)</name>
    <name type="common">Trichophyton mentagrophytes</name>
    <dbReference type="NCBI Taxonomy" id="663331"/>
    <lineage>
        <taxon>Eukaryota</taxon>
        <taxon>Fungi</taxon>
        <taxon>Dikarya</taxon>
        <taxon>Ascomycota</taxon>
        <taxon>Pezizomycotina</taxon>
        <taxon>Eurotiomycetes</taxon>
        <taxon>Eurotiomycetidae</taxon>
        <taxon>Onygenales</taxon>
        <taxon>Arthrodermataceae</taxon>
        <taxon>Trichophyton</taxon>
    </lineage>
</organism>
<evidence type="ECO:0000313" key="2">
    <source>
        <dbReference type="EMBL" id="EFE36776.1"/>
    </source>
</evidence>
<dbReference type="OMA" id="EPSGMNY"/>
<dbReference type="STRING" id="663331.D4AJ53"/>
<dbReference type="EMBL" id="ABSU01000001">
    <property type="protein sequence ID" value="EFE36776.1"/>
    <property type="molecule type" value="Genomic_DNA"/>
</dbReference>
<dbReference type="Proteomes" id="UP000008866">
    <property type="component" value="Unassembled WGS sequence"/>
</dbReference>
<name>D4AJ53_ARTBC</name>
<accession>D4AJ53</accession>
<gene>
    <name evidence="2" type="ORF">ARB_04302</name>
</gene>
<sequence>MDTNAGLSGNSNPFSGSNISKSVPKSGTSLSPSPDNGDIVPRDKNGCYKLDIPVLPPAVFEEGDGGDSMEGIEHSGGAEIPVEEGGELAGRDKEKIDASFVEMMRHNRSRHINGEPSGMNYHLLLLVYLEIKLVLLEQLLMITLEVFLLVQQNLRDSVLKLEEDNWMFEAEEEVKL</sequence>
<dbReference type="RefSeq" id="XP_003017421.1">
    <property type="nucleotide sequence ID" value="XM_003017375.1"/>
</dbReference>
<evidence type="ECO:0000256" key="1">
    <source>
        <dbReference type="SAM" id="MobiDB-lite"/>
    </source>
</evidence>
<dbReference type="KEGG" id="abe:ARB_04302"/>
<feature type="compositionally biased region" description="Polar residues" evidence="1">
    <location>
        <begin position="1"/>
        <end position="34"/>
    </location>
</feature>
<dbReference type="eggNOG" id="ENOG502SQDE">
    <property type="taxonomic scope" value="Eukaryota"/>
</dbReference>
<dbReference type="AlphaFoldDB" id="D4AJ53"/>
<reference evidence="3" key="1">
    <citation type="journal article" date="2011" name="Genome Biol.">
        <title>Comparative and functional genomics provide insights into the pathogenicity of dermatophytic fungi.</title>
        <authorList>
            <person name="Burmester A."/>
            <person name="Shelest E."/>
            <person name="Gloeckner G."/>
            <person name="Heddergott C."/>
            <person name="Schindler S."/>
            <person name="Staib P."/>
            <person name="Heidel A."/>
            <person name="Felder M."/>
            <person name="Petzold A."/>
            <person name="Szafranski K."/>
            <person name="Feuermann M."/>
            <person name="Pedruzzi I."/>
            <person name="Priebe S."/>
            <person name="Groth M."/>
            <person name="Winkler R."/>
            <person name="Li W."/>
            <person name="Kniemeyer O."/>
            <person name="Schroeckh V."/>
            <person name="Hertweck C."/>
            <person name="Hube B."/>
            <person name="White T.C."/>
            <person name="Platzer M."/>
            <person name="Guthke R."/>
            <person name="Heitman J."/>
            <person name="Woestemeyer J."/>
            <person name="Zipfel P.F."/>
            <person name="Monod M."/>
            <person name="Brakhage A.A."/>
        </authorList>
    </citation>
    <scope>NUCLEOTIDE SEQUENCE [LARGE SCALE GENOMIC DNA]</scope>
    <source>
        <strain evidence="3">ATCC MYA-4681 / CBS 112371</strain>
    </source>
</reference>
<proteinExistence type="predicted"/>
<evidence type="ECO:0000313" key="3">
    <source>
        <dbReference type="Proteomes" id="UP000008866"/>
    </source>
</evidence>
<dbReference type="HOGENOM" id="CLU_1524762_0_0_1"/>
<feature type="region of interest" description="Disordered" evidence="1">
    <location>
        <begin position="1"/>
        <end position="44"/>
    </location>
</feature>